<name>A0A1I7TAE8_9PELO</name>
<accession>A0A1I7TAE8</accession>
<feature type="compositionally biased region" description="Basic and acidic residues" evidence="1">
    <location>
        <begin position="146"/>
        <end position="156"/>
    </location>
</feature>
<evidence type="ECO:0000259" key="2">
    <source>
        <dbReference type="Pfam" id="PF25100"/>
    </source>
</evidence>
<feature type="compositionally biased region" description="Basic and acidic residues" evidence="1">
    <location>
        <begin position="43"/>
        <end position="57"/>
    </location>
</feature>
<keyword evidence="3" id="KW-1185">Reference proteome</keyword>
<sequence length="835" mass="95076">MEDSSTSRPKEEKPSEAPSKDAAKATTSEDTPEDDEPLIGFSEEAKAFQKRLEDAERSGALILSEDAPKKASATPQTEATSGDAPKEEEPSEVLPENTESKEATPSEDSPKDDEPLGLCEEAEALEKRLEEAILSGALSKMGLAEDAPKDPSEALSKEAPPSEGPSKETKPSETVSKEATQNQKVALRKAKSLEAMPSEYASKEATSSEDAPKEAEPSSDLSKEATASEDAPEKATSSEEVPKEAEPSASVPKDTKSKKGAPRKAKSLEAIPSKDAAKKEEHPEDSDSEESIEAVREVDICDRRAEKCLTARALKRILMFYIKPEFQENVNWQMLGFDGDTILSDEAVVELISQFLNSDRKLRRYEEAPKFPQILEHYRAFQSSNLYFGIDDLDPYNHTVYRYLGNDGTPFWAKQDFLVKMQSDLFAMFPDMKKPCRQYATIFLKSIEKSLGDTLEYFNEQRFSKNVRDIYEIMEEHVYFADRPLDEKRKNQIKGHYYDKEETDLQFVIDSFKTLFPAEYDDDALIRCLSEFCAETPPEKDPWNYADVFFVCRVLSDYFCDMTKNYPHIFKPYCQTTCPKPLYLRVFNYNQLRLVMTDELTDVINQKLGTNEASKSSEKYSLTIELGEILEKYGSNYLDGIDLLFSTIDRAGNLKPLRMLAGGFSYPSTMAFVDLMQRTTLCWKLFQKLNKNNAKKVLNKFAGLIKTTFNKKENCFTFIKRSAYEKFSKDVEKFCKPFKNVPTEEIPDLEPNKPVFKKHLTPIVNKLISKNIFPNRDEQFDAVFQVILRITQGPKNWRNSHVFDLIDQVQCMCFVMQYKDIYEFFLAHGDSIIKK</sequence>
<proteinExistence type="predicted"/>
<organism evidence="3 4">
    <name type="scientific">Caenorhabditis tropicalis</name>
    <dbReference type="NCBI Taxonomy" id="1561998"/>
    <lineage>
        <taxon>Eukaryota</taxon>
        <taxon>Metazoa</taxon>
        <taxon>Ecdysozoa</taxon>
        <taxon>Nematoda</taxon>
        <taxon>Chromadorea</taxon>
        <taxon>Rhabditida</taxon>
        <taxon>Rhabditina</taxon>
        <taxon>Rhabditomorpha</taxon>
        <taxon>Rhabditoidea</taxon>
        <taxon>Rhabditidae</taxon>
        <taxon>Peloderinae</taxon>
        <taxon>Caenorhabditis</taxon>
    </lineage>
</organism>
<evidence type="ECO:0000313" key="4">
    <source>
        <dbReference type="WBParaSite" id="Csp11.Scaffold564.g4004.t2"/>
    </source>
</evidence>
<feature type="domain" description="DUF7809" evidence="2">
    <location>
        <begin position="411"/>
        <end position="573"/>
    </location>
</feature>
<dbReference type="InterPro" id="IPR056711">
    <property type="entry name" value="DUF7809"/>
</dbReference>
<feature type="region of interest" description="Disordered" evidence="1">
    <location>
        <begin position="140"/>
        <end position="293"/>
    </location>
</feature>
<feature type="compositionally biased region" description="Acidic residues" evidence="1">
    <location>
        <begin position="283"/>
        <end position="292"/>
    </location>
</feature>
<dbReference type="Pfam" id="PF25100">
    <property type="entry name" value="DUF7809"/>
    <property type="match status" value="1"/>
</dbReference>
<feature type="compositionally biased region" description="Basic and acidic residues" evidence="1">
    <location>
        <begin position="8"/>
        <end position="23"/>
    </location>
</feature>
<feature type="compositionally biased region" description="Basic and acidic residues" evidence="1">
    <location>
        <begin position="98"/>
        <end position="114"/>
    </location>
</feature>
<evidence type="ECO:0000313" key="3">
    <source>
        <dbReference type="Proteomes" id="UP000095282"/>
    </source>
</evidence>
<dbReference type="WBParaSite" id="Csp11.Scaffold564.g4004.t2">
    <property type="protein sequence ID" value="Csp11.Scaffold564.g4004.t2"/>
    <property type="gene ID" value="Csp11.Scaffold564.g4004"/>
</dbReference>
<feature type="compositionally biased region" description="Polar residues" evidence="1">
    <location>
        <begin position="172"/>
        <end position="184"/>
    </location>
</feature>
<feature type="region of interest" description="Disordered" evidence="1">
    <location>
        <begin position="1"/>
        <end position="124"/>
    </location>
</feature>
<dbReference type="AlphaFoldDB" id="A0A1I7TAE8"/>
<protein>
    <submittedName>
        <fullName evidence="4">RING-type domain-containing protein</fullName>
    </submittedName>
</protein>
<dbReference type="Proteomes" id="UP000095282">
    <property type="component" value="Unplaced"/>
</dbReference>
<feature type="compositionally biased region" description="Basic and acidic residues" evidence="1">
    <location>
        <begin position="231"/>
        <end position="246"/>
    </location>
</feature>
<reference evidence="4" key="1">
    <citation type="submission" date="2016-11" db="UniProtKB">
        <authorList>
            <consortium name="WormBaseParasite"/>
        </authorList>
    </citation>
    <scope>IDENTIFICATION</scope>
</reference>
<evidence type="ECO:0000256" key="1">
    <source>
        <dbReference type="SAM" id="MobiDB-lite"/>
    </source>
</evidence>
<feature type="compositionally biased region" description="Basic residues" evidence="1">
    <location>
        <begin position="256"/>
        <end position="265"/>
    </location>
</feature>